<protein>
    <submittedName>
        <fullName evidence="2">Uncharacterized protein</fullName>
    </submittedName>
</protein>
<dbReference type="Proteomes" id="UP001642360">
    <property type="component" value="Unassembled WGS sequence"/>
</dbReference>
<name>A0ABC8RZ88_9AQUA</name>
<feature type="region of interest" description="Disordered" evidence="1">
    <location>
        <begin position="98"/>
        <end position="117"/>
    </location>
</feature>
<reference evidence="2 3" key="1">
    <citation type="submission" date="2024-02" db="EMBL/GenBank/DDBJ databases">
        <authorList>
            <person name="Vignale AGUSTIN F."/>
            <person name="Sosa J E."/>
            <person name="Modenutti C."/>
        </authorList>
    </citation>
    <scope>NUCLEOTIDE SEQUENCE [LARGE SCALE GENOMIC DNA]</scope>
</reference>
<evidence type="ECO:0000313" key="2">
    <source>
        <dbReference type="EMBL" id="CAK9150229.1"/>
    </source>
</evidence>
<comment type="caution">
    <text evidence="2">The sequence shown here is derived from an EMBL/GenBank/DDBJ whole genome shotgun (WGS) entry which is preliminary data.</text>
</comment>
<accession>A0ABC8RZ88</accession>
<sequence length="117" mass="13730">MLSYAGRATLIRSTALAIPVYVMMSFQLPKTMCNIIDKKVHNFWLHYSKHGLFTTILANSIWKWRNRILFQQILPDPQQILHEILQTFEEFMALSENNRTSDTNPTVSLHQNKWKAP</sequence>
<gene>
    <name evidence="2" type="ORF">ILEXP_LOCUS18366</name>
</gene>
<organism evidence="2 3">
    <name type="scientific">Ilex paraguariensis</name>
    <name type="common">yerba mate</name>
    <dbReference type="NCBI Taxonomy" id="185542"/>
    <lineage>
        <taxon>Eukaryota</taxon>
        <taxon>Viridiplantae</taxon>
        <taxon>Streptophyta</taxon>
        <taxon>Embryophyta</taxon>
        <taxon>Tracheophyta</taxon>
        <taxon>Spermatophyta</taxon>
        <taxon>Magnoliopsida</taxon>
        <taxon>eudicotyledons</taxon>
        <taxon>Gunneridae</taxon>
        <taxon>Pentapetalae</taxon>
        <taxon>asterids</taxon>
        <taxon>campanulids</taxon>
        <taxon>Aquifoliales</taxon>
        <taxon>Aquifoliaceae</taxon>
        <taxon>Ilex</taxon>
    </lineage>
</organism>
<proteinExistence type="predicted"/>
<dbReference type="EMBL" id="CAUOFW020002003">
    <property type="protein sequence ID" value="CAK9150229.1"/>
    <property type="molecule type" value="Genomic_DNA"/>
</dbReference>
<keyword evidence="3" id="KW-1185">Reference proteome</keyword>
<evidence type="ECO:0000313" key="3">
    <source>
        <dbReference type="Proteomes" id="UP001642360"/>
    </source>
</evidence>
<evidence type="ECO:0000256" key="1">
    <source>
        <dbReference type="SAM" id="MobiDB-lite"/>
    </source>
</evidence>
<dbReference type="AlphaFoldDB" id="A0ABC8RZ88"/>
<feature type="compositionally biased region" description="Polar residues" evidence="1">
    <location>
        <begin position="98"/>
        <end position="111"/>
    </location>
</feature>